<dbReference type="Proteomes" id="UP000215374">
    <property type="component" value="Chromosome 1"/>
</dbReference>
<organism evidence="1 3">
    <name type="scientific">Corynebacterium imitans</name>
    <dbReference type="NCBI Taxonomy" id="156978"/>
    <lineage>
        <taxon>Bacteria</taxon>
        <taxon>Bacillati</taxon>
        <taxon>Actinomycetota</taxon>
        <taxon>Actinomycetes</taxon>
        <taxon>Mycobacteriales</taxon>
        <taxon>Corynebacteriaceae</taxon>
        <taxon>Corynebacterium</taxon>
    </lineage>
</organism>
<dbReference type="EMBL" id="CP009211">
    <property type="protein sequence ID" value="AIJ33556.1"/>
    <property type="molecule type" value="Genomic_DNA"/>
</dbReference>
<proteinExistence type="predicted"/>
<dbReference type="AlphaFoldDB" id="A0A076NMY9"/>
<name>A0A076NMY9_9CORY</name>
<dbReference type="SUPFAM" id="SSF50494">
    <property type="entry name" value="Trypsin-like serine proteases"/>
    <property type="match status" value="1"/>
</dbReference>
<dbReference type="OrthoDB" id="4423927at2"/>
<dbReference type="InterPro" id="IPR001314">
    <property type="entry name" value="Peptidase_S1A"/>
</dbReference>
<dbReference type="InterPro" id="IPR043504">
    <property type="entry name" value="Peptidase_S1_PA_chymotrypsin"/>
</dbReference>
<dbReference type="PRINTS" id="PR00722">
    <property type="entry name" value="CHYMOTRYPSIN"/>
</dbReference>
<reference evidence="1 3" key="1">
    <citation type="submission" date="2014-08" db="EMBL/GenBank/DDBJ databases">
        <title>Complete genome sequence of Corynebacterium imitans DSM 44264, isolated from a five-month-old boy with suspected pharyngeal diphtheria.</title>
        <authorList>
            <person name="Mollmann S."/>
            <person name="Albersmeier A."/>
            <person name="Ruckert C."/>
            <person name="Tauch A."/>
        </authorList>
    </citation>
    <scope>NUCLEOTIDE SEQUENCE [LARGE SCALE GENOMIC DNA]</scope>
    <source>
        <strain evidence="1 3">DSM 44264</strain>
    </source>
</reference>
<keyword evidence="3" id="KW-1185">Reference proteome</keyword>
<dbReference type="GO" id="GO:0008233">
    <property type="term" value="F:peptidase activity"/>
    <property type="evidence" value="ECO:0007669"/>
    <property type="project" value="UniProtKB-KW"/>
</dbReference>
<dbReference type="KEGG" id="cii:CIMIT_06305"/>
<evidence type="ECO:0000313" key="2">
    <source>
        <dbReference type="EMBL" id="SNV72145.1"/>
    </source>
</evidence>
<dbReference type="Proteomes" id="UP000028780">
    <property type="component" value="Chromosome"/>
</dbReference>
<evidence type="ECO:0000313" key="1">
    <source>
        <dbReference type="EMBL" id="AIJ33556.1"/>
    </source>
</evidence>
<sequence length="190" mass="20209">MTSPTFPELLARCSVGARYCSGIFVASDTVLTCAHFLRPEDEANPGAITVRVAGARYRARGVRRFVGTDIALLRVDAARVGPFPKLGPPPRPLARTVTFGFGGGAKVPAVRSGRFLFTLPLAFSRNLRTFVRPAGVVANAQPAVKGDSGGPVLVDAHLVGTQSLILDPFRTNLRLATISLLTEEVREAIS</sequence>
<dbReference type="HOGENOM" id="CLU_116630_0_0_11"/>
<evidence type="ECO:0000313" key="4">
    <source>
        <dbReference type="Proteomes" id="UP000215374"/>
    </source>
</evidence>
<reference evidence="2 4" key="2">
    <citation type="submission" date="2017-06" db="EMBL/GenBank/DDBJ databases">
        <authorList>
            <consortium name="Pathogen Informatics"/>
        </authorList>
    </citation>
    <scope>NUCLEOTIDE SEQUENCE [LARGE SCALE GENOMIC DNA]</scope>
    <source>
        <strain evidence="2 4">NCTC13015</strain>
    </source>
</reference>
<dbReference type="Pfam" id="PF13365">
    <property type="entry name" value="Trypsin_2"/>
    <property type="match status" value="1"/>
</dbReference>
<protein>
    <submittedName>
        <fullName evidence="2">Trypsin-like serine protease</fullName>
    </submittedName>
</protein>
<keyword evidence="2" id="KW-0378">Hydrolase</keyword>
<dbReference type="eggNOG" id="COG0265">
    <property type="taxonomic scope" value="Bacteria"/>
</dbReference>
<dbReference type="RefSeq" id="WP_051904848.1">
    <property type="nucleotide sequence ID" value="NZ_CP009211.1"/>
</dbReference>
<dbReference type="Gene3D" id="2.40.10.10">
    <property type="entry name" value="Trypsin-like serine proteases"/>
    <property type="match status" value="1"/>
</dbReference>
<dbReference type="EMBL" id="LT906467">
    <property type="protein sequence ID" value="SNV72145.1"/>
    <property type="molecule type" value="Genomic_DNA"/>
</dbReference>
<evidence type="ECO:0000313" key="3">
    <source>
        <dbReference type="Proteomes" id="UP000028780"/>
    </source>
</evidence>
<dbReference type="GO" id="GO:0006508">
    <property type="term" value="P:proteolysis"/>
    <property type="evidence" value="ECO:0007669"/>
    <property type="project" value="UniProtKB-KW"/>
</dbReference>
<gene>
    <name evidence="1" type="ORF">CIMIT_06305</name>
    <name evidence="2" type="ORF">SAMEA4535761_01321</name>
</gene>
<dbReference type="InterPro" id="IPR009003">
    <property type="entry name" value="Peptidase_S1_PA"/>
</dbReference>
<dbReference type="STRING" id="156978.CIMIT_06305"/>
<keyword evidence="2" id="KW-0645">Protease</keyword>
<accession>A0A076NMY9</accession>